<evidence type="ECO:0000259" key="6">
    <source>
        <dbReference type="PROSITE" id="PS51332"/>
    </source>
</evidence>
<dbReference type="RefSeq" id="WP_092477636.1">
    <property type="nucleotide sequence ID" value="NZ_FOHN01000009.1"/>
</dbReference>
<dbReference type="PROSITE" id="PS51332">
    <property type="entry name" value="B12_BINDING"/>
    <property type="match status" value="1"/>
</dbReference>
<dbReference type="CDD" id="cd01335">
    <property type="entry name" value="Radical_SAM"/>
    <property type="match status" value="1"/>
</dbReference>
<dbReference type="CDD" id="cd02068">
    <property type="entry name" value="radical_SAM_B12_BD"/>
    <property type="match status" value="1"/>
</dbReference>
<evidence type="ECO:0000256" key="4">
    <source>
        <dbReference type="ARBA" id="ARBA00023004"/>
    </source>
</evidence>
<keyword evidence="9" id="KW-1185">Reference proteome</keyword>
<keyword evidence="5" id="KW-0411">Iron-sulfur</keyword>
<evidence type="ECO:0000256" key="3">
    <source>
        <dbReference type="ARBA" id="ARBA00022723"/>
    </source>
</evidence>
<gene>
    <name evidence="8" type="ORF">SAMN04487772_10923</name>
</gene>
<dbReference type="PANTHER" id="PTHR43409">
    <property type="entry name" value="ANAEROBIC MAGNESIUM-PROTOPORPHYRIN IX MONOMETHYL ESTER CYCLASE-RELATED"/>
    <property type="match status" value="1"/>
</dbReference>
<dbReference type="InterPro" id="IPR058240">
    <property type="entry name" value="rSAM_sf"/>
</dbReference>
<dbReference type="PROSITE" id="PS51918">
    <property type="entry name" value="RADICAL_SAM"/>
    <property type="match status" value="1"/>
</dbReference>
<dbReference type="Gene3D" id="3.80.30.20">
    <property type="entry name" value="tm_1862 like domain"/>
    <property type="match status" value="1"/>
</dbReference>
<dbReference type="SFLD" id="SFLDG01123">
    <property type="entry name" value="methyltransferase_(Class_B)"/>
    <property type="match status" value="1"/>
</dbReference>
<dbReference type="OrthoDB" id="9801659at2"/>
<dbReference type="GO" id="GO:0046872">
    <property type="term" value="F:metal ion binding"/>
    <property type="evidence" value="ECO:0007669"/>
    <property type="project" value="UniProtKB-KW"/>
</dbReference>
<dbReference type="InterPro" id="IPR006158">
    <property type="entry name" value="Cobalamin-bd"/>
</dbReference>
<organism evidence="8 9">
    <name type="scientific">[Clostridium] polysaccharolyticum</name>
    <dbReference type="NCBI Taxonomy" id="29364"/>
    <lineage>
        <taxon>Bacteria</taxon>
        <taxon>Bacillati</taxon>
        <taxon>Bacillota</taxon>
        <taxon>Clostridia</taxon>
        <taxon>Lachnospirales</taxon>
        <taxon>Lachnospiraceae</taxon>
    </lineage>
</organism>
<evidence type="ECO:0000256" key="2">
    <source>
        <dbReference type="ARBA" id="ARBA00022691"/>
    </source>
</evidence>
<dbReference type="GO" id="GO:0005829">
    <property type="term" value="C:cytosol"/>
    <property type="evidence" value="ECO:0007669"/>
    <property type="project" value="TreeGrafter"/>
</dbReference>
<feature type="domain" description="B12-binding" evidence="6">
    <location>
        <begin position="4"/>
        <end position="138"/>
    </location>
</feature>
<dbReference type="SUPFAM" id="SSF52242">
    <property type="entry name" value="Cobalamin (vitamin B12)-binding domain"/>
    <property type="match status" value="1"/>
</dbReference>
<dbReference type="SMART" id="SM00729">
    <property type="entry name" value="Elp3"/>
    <property type="match status" value="1"/>
</dbReference>
<dbReference type="GO" id="GO:0051539">
    <property type="term" value="F:4 iron, 4 sulfur cluster binding"/>
    <property type="evidence" value="ECO:0007669"/>
    <property type="project" value="UniProtKB-KW"/>
</dbReference>
<reference evidence="8 9" key="1">
    <citation type="submission" date="2016-10" db="EMBL/GenBank/DDBJ databases">
        <authorList>
            <person name="de Groot N.N."/>
        </authorList>
    </citation>
    <scope>NUCLEOTIDE SEQUENCE [LARGE SCALE GENOMIC DNA]</scope>
    <source>
        <strain evidence="8 9">DSM 1801</strain>
    </source>
</reference>
<dbReference type="GO" id="GO:0031419">
    <property type="term" value="F:cobalamin binding"/>
    <property type="evidence" value="ECO:0007669"/>
    <property type="project" value="InterPro"/>
</dbReference>
<evidence type="ECO:0000259" key="7">
    <source>
        <dbReference type="PROSITE" id="PS51918"/>
    </source>
</evidence>
<evidence type="ECO:0000256" key="1">
    <source>
        <dbReference type="ARBA" id="ARBA00001966"/>
    </source>
</evidence>
<dbReference type="InterPro" id="IPR006638">
    <property type="entry name" value="Elp3/MiaA/NifB-like_rSAM"/>
</dbReference>
<evidence type="ECO:0000256" key="5">
    <source>
        <dbReference type="ARBA" id="ARBA00023014"/>
    </source>
</evidence>
<dbReference type="SFLD" id="SFLDG01082">
    <property type="entry name" value="B12-binding_domain_containing"/>
    <property type="match status" value="1"/>
</dbReference>
<comment type="cofactor">
    <cofactor evidence="1">
        <name>[4Fe-4S] cluster</name>
        <dbReference type="ChEBI" id="CHEBI:49883"/>
    </cofactor>
</comment>
<dbReference type="InterPro" id="IPR051198">
    <property type="entry name" value="BchE-like"/>
</dbReference>
<dbReference type="InterPro" id="IPR023404">
    <property type="entry name" value="rSAM_horseshoe"/>
</dbReference>
<dbReference type="EMBL" id="FOHN01000009">
    <property type="protein sequence ID" value="SET14480.1"/>
    <property type="molecule type" value="Genomic_DNA"/>
</dbReference>
<protein>
    <submittedName>
        <fullName evidence="8">Radical SAM superfamily enzyme YgiQ, UPF0313 family</fullName>
    </submittedName>
</protein>
<proteinExistence type="predicted"/>
<sequence length="550" mass="64224">MNKKTKILLLSVLTEKNAIITEEIGICSIAAYLEKNGFNTALVNSTRSYLNYDLIYKHKPDIIGIPMYSTTEKVVIEVCELLKEHLPDTKFILGGYWPTLYGKNLLEKYSIIDYVIVGEGEQAFLDFANTFEAGEDVTTVKSLLYRKDGKIVANERQPLIEDLDSLPFPRRDLLENNKLRYAYISTSRGCKGNCSFCWHQNFWGTDGSNRWRGRSPEKVVEEIKQIVDRYGVNRFWFIDDSFEDYAHQDTERMWKIAKGIVDAGLNITYETYFRSEVYKKFTDEKMQLIKDSGLVGIVFGTESGNEEDLKLYRKIASVEDNLRSIEYFRENDIAVDIGFINFNPYSTFEKLRTNIDFLEKTCFASVLYYIVERCGITEFSPLYYKVKNDGLLIDNPSDDGCYFYNYVNKEIGKLSNYLYYKYHENEDSKVYFYAKKIGSIIREEFKLINYLKRNFTPKFPSIAPIIEKSEKKAWELLGRVNKSNAECFRKLLDMTEKQFSEKEAEKLTEAYLNLDYIKGISDALEQNRLSLYVNLNKEGLPPEAYFNFRY</sequence>
<dbReference type="InterPro" id="IPR034466">
    <property type="entry name" value="Methyltransferase_Class_B"/>
</dbReference>
<dbReference type="AlphaFoldDB" id="A0A1I0C6C5"/>
<keyword evidence="2" id="KW-0949">S-adenosyl-L-methionine</keyword>
<dbReference type="Gene3D" id="3.40.50.280">
    <property type="entry name" value="Cobalamin-binding domain"/>
    <property type="match status" value="1"/>
</dbReference>
<evidence type="ECO:0000313" key="9">
    <source>
        <dbReference type="Proteomes" id="UP000199800"/>
    </source>
</evidence>
<dbReference type="STRING" id="29364.SAMN04487772_10923"/>
<keyword evidence="4" id="KW-0408">Iron</keyword>
<evidence type="ECO:0000313" key="8">
    <source>
        <dbReference type="EMBL" id="SET14480.1"/>
    </source>
</evidence>
<accession>A0A1I0C6C5</accession>
<dbReference type="SUPFAM" id="SSF102114">
    <property type="entry name" value="Radical SAM enzymes"/>
    <property type="match status" value="1"/>
</dbReference>
<dbReference type="InterPro" id="IPR007197">
    <property type="entry name" value="rSAM"/>
</dbReference>
<dbReference type="Pfam" id="PF04055">
    <property type="entry name" value="Radical_SAM"/>
    <property type="match status" value="1"/>
</dbReference>
<dbReference type="GO" id="GO:0003824">
    <property type="term" value="F:catalytic activity"/>
    <property type="evidence" value="ECO:0007669"/>
    <property type="project" value="InterPro"/>
</dbReference>
<dbReference type="PANTHER" id="PTHR43409:SF16">
    <property type="entry name" value="SLR0320 PROTEIN"/>
    <property type="match status" value="1"/>
</dbReference>
<dbReference type="SFLD" id="SFLDS00029">
    <property type="entry name" value="Radical_SAM"/>
    <property type="match status" value="1"/>
</dbReference>
<name>A0A1I0C6C5_9FIRM</name>
<feature type="domain" description="Radical SAM core" evidence="7">
    <location>
        <begin position="176"/>
        <end position="414"/>
    </location>
</feature>
<dbReference type="InterPro" id="IPR036724">
    <property type="entry name" value="Cobalamin-bd_sf"/>
</dbReference>
<dbReference type="Pfam" id="PF02310">
    <property type="entry name" value="B12-binding"/>
    <property type="match status" value="1"/>
</dbReference>
<keyword evidence="3" id="KW-0479">Metal-binding</keyword>
<dbReference type="Proteomes" id="UP000199800">
    <property type="component" value="Unassembled WGS sequence"/>
</dbReference>